<dbReference type="EMBL" id="JACYTN010000038">
    <property type="protein sequence ID" value="MBD8501125.1"/>
    <property type="molecule type" value="Genomic_DNA"/>
</dbReference>
<evidence type="ECO:0000259" key="5">
    <source>
        <dbReference type="Pfam" id="PF07732"/>
    </source>
</evidence>
<comment type="caution">
    <text evidence="6">The sequence shown here is derived from an EMBL/GenBank/DDBJ whole genome shotgun (WGS) entry which is preliminary data.</text>
</comment>
<dbReference type="InterPro" id="IPR045087">
    <property type="entry name" value="Cu-oxidase_fam"/>
</dbReference>
<dbReference type="Proteomes" id="UP000634529">
    <property type="component" value="Unassembled WGS sequence"/>
</dbReference>
<dbReference type="PANTHER" id="PTHR11709">
    <property type="entry name" value="MULTI-COPPER OXIDASE"/>
    <property type="match status" value="1"/>
</dbReference>
<dbReference type="CDD" id="cd04202">
    <property type="entry name" value="CuRO_D2_2dMcoN_like"/>
    <property type="match status" value="1"/>
</dbReference>
<evidence type="ECO:0000259" key="4">
    <source>
        <dbReference type="Pfam" id="PF07731"/>
    </source>
</evidence>
<accession>A0ABR9B6N8</accession>
<keyword evidence="3" id="KW-0186">Copper</keyword>
<dbReference type="Pfam" id="PF07731">
    <property type="entry name" value="Cu-oxidase_2"/>
    <property type="match status" value="1"/>
</dbReference>
<dbReference type="InterPro" id="IPR011707">
    <property type="entry name" value="Cu-oxidase-like_N"/>
</dbReference>
<dbReference type="InterPro" id="IPR008972">
    <property type="entry name" value="Cupredoxin"/>
</dbReference>
<dbReference type="PANTHER" id="PTHR11709:SF394">
    <property type="entry name" value="FI03373P-RELATED"/>
    <property type="match status" value="1"/>
</dbReference>
<evidence type="ECO:0000256" key="2">
    <source>
        <dbReference type="ARBA" id="ARBA00023002"/>
    </source>
</evidence>
<evidence type="ECO:0000313" key="7">
    <source>
        <dbReference type="Proteomes" id="UP000634529"/>
    </source>
</evidence>
<feature type="domain" description="Plastocyanin-like" evidence="4">
    <location>
        <begin position="173"/>
        <end position="285"/>
    </location>
</feature>
<evidence type="ECO:0000313" key="6">
    <source>
        <dbReference type="EMBL" id="MBD8501125.1"/>
    </source>
</evidence>
<evidence type="ECO:0000256" key="3">
    <source>
        <dbReference type="ARBA" id="ARBA00023008"/>
    </source>
</evidence>
<proteinExistence type="predicted"/>
<feature type="domain" description="Plastocyanin-like" evidence="5">
    <location>
        <begin position="38"/>
        <end position="141"/>
    </location>
</feature>
<keyword evidence="2" id="KW-0560">Oxidoreductase</keyword>
<dbReference type="InterPro" id="IPR011706">
    <property type="entry name" value="Cu-oxidase_C"/>
</dbReference>
<sequence length="297" mass="33534">MVITPHIPNLPYVEKDGIKYFTLVAEPVKSEILPGIYMNAWGYNGMSPGPTICVYPDDYVCIRVYNKLPQPTSVHWHGLDVPNVMDGVPDIEPSPRIEPGQYFDYHFKITNPPGTHMYHAHYYTVMQDMMGLEGGLIILDPCESKNDVQRDYYLMLGAFALKDIEMGVLQPGVYDINPFAHNSNFFTLNGRCFPYTEALPVAKGERVRIRFGNIGMMNHPMHFHGHQFRETAVDGNSIPQAIQLIKNTILVSSGTTKDIEFIANNPGRWPLHCHFPHHVSNNMTLPLGGMTTAVVYE</sequence>
<organism evidence="6 7">
    <name type="scientific">Paenibacillus arenosi</name>
    <dbReference type="NCBI Taxonomy" id="2774142"/>
    <lineage>
        <taxon>Bacteria</taxon>
        <taxon>Bacillati</taxon>
        <taxon>Bacillota</taxon>
        <taxon>Bacilli</taxon>
        <taxon>Bacillales</taxon>
        <taxon>Paenibacillaceae</taxon>
        <taxon>Paenibacillus</taxon>
    </lineage>
</organism>
<dbReference type="RefSeq" id="WP_192027333.1">
    <property type="nucleotide sequence ID" value="NZ_JACYTN010000038.1"/>
</dbReference>
<dbReference type="Gene3D" id="2.60.40.420">
    <property type="entry name" value="Cupredoxins - blue copper proteins"/>
    <property type="match status" value="2"/>
</dbReference>
<protein>
    <submittedName>
        <fullName evidence="6">Multicopper oxidase domain-containing protein</fullName>
    </submittedName>
</protein>
<dbReference type="Pfam" id="PF07732">
    <property type="entry name" value="Cu-oxidase_3"/>
    <property type="match status" value="1"/>
</dbReference>
<evidence type="ECO:0000256" key="1">
    <source>
        <dbReference type="ARBA" id="ARBA00022723"/>
    </source>
</evidence>
<gene>
    <name evidence="6" type="ORF">IFO66_22890</name>
</gene>
<dbReference type="SUPFAM" id="SSF49503">
    <property type="entry name" value="Cupredoxins"/>
    <property type="match status" value="2"/>
</dbReference>
<name>A0ABR9B6N8_9BACL</name>
<reference evidence="6 7" key="1">
    <citation type="submission" date="2020-09" db="EMBL/GenBank/DDBJ databases">
        <title>Paenibacillus sp. CAU 1523 isolated from sand of Haeundae Beach.</title>
        <authorList>
            <person name="Kim W."/>
        </authorList>
    </citation>
    <scope>NUCLEOTIDE SEQUENCE [LARGE SCALE GENOMIC DNA]</scope>
    <source>
        <strain evidence="6 7">CAU 1523</strain>
    </source>
</reference>
<keyword evidence="1" id="KW-0479">Metal-binding</keyword>
<keyword evidence="7" id="KW-1185">Reference proteome</keyword>